<accession>A0A8H6SEM4</accession>
<keyword evidence="2" id="KW-0812">Transmembrane</keyword>
<dbReference type="Proteomes" id="UP000613580">
    <property type="component" value="Unassembled WGS sequence"/>
</dbReference>
<feature type="region of interest" description="Disordered" evidence="1">
    <location>
        <begin position="317"/>
        <end position="338"/>
    </location>
</feature>
<sequence length="338" mass="37387">MSAPSTPITTRRANIFASMTQVTPCGAPSFTSSPGPENRTSPLAMSRNADESVRRFAASQHLRAEQTAECVSILRDPGAVVMAKIFVLLFSILNMVAAVVVAQPSFEPSEALLKNIKKYAMAILLSPRQARYKGNEPVRVLLNLLKTHRFDLPPGIEHNAADYDTLKRAVRGIFTQLRADIKKEVSLPHRWATRTVTRRVKAAARCDTIYKLTQTIVAGTDCVVTVELCARVALMRYIWLETYESDTSKFWDEVDALLAEIRSKAKGDQQQVTRAFRVTLKKDRETYGKDDYTITEGTADPVQQEVDVAIDEAVMNAAGAGAGDDNTMDEDGNDDDEQ</sequence>
<reference evidence="3" key="1">
    <citation type="submission" date="2020-05" db="EMBL/GenBank/DDBJ databases">
        <title>Mycena genomes resolve the evolution of fungal bioluminescence.</title>
        <authorList>
            <person name="Tsai I.J."/>
        </authorList>
    </citation>
    <scope>NUCLEOTIDE SEQUENCE</scope>
    <source>
        <strain evidence="3">110903Hualien_Pintung</strain>
    </source>
</reference>
<keyword evidence="2" id="KW-0472">Membrane</keyword>
<dbReference type="AlphaFoldDB" id="A0A8H6SEM4"/>
<evidence type="ECO:0000313" key="4">
    <source>
        <dbReference type="Proteomes" id="UP000613580"/>
    </source>
</evidence>
<name>A0A8H6SEM4_MYCCL</name>
<feature type="transmembrane region" description="Helical" evidence="2">
    <location>
        <begin position="85"/>
        <end position="106"/>
    </location>
</feature>
<feature type="compositionally biased region" description="Acidic residues" evidence="1">
    <location>
        <begin position="326"/>
        <end position="338"/>
    </location>
</feature>
<protein>
    <submittedName>
        <fullName evidence="3">Uncharacterized protein</fullName>
    </submittedName>
</protein>
<gene>
    <name evidence="3" type="ORF">HMN09_01112900</name>
</gene>
<evidence type="ECO:0000256" key="2">
    <source>
        <dbReference type="SAM" id="Phobius"/>
    </source>
</evidence>
<evidence type="ECO:0000313" key="3">
    <source>
        <dbReference type="EMBL" id="KAF7296425.1"/>
    </source>
</evidence>
<evidence type="ECO:0000256" key="1">
    <source>
        <dbReference type="SAM" id="MobiDB-lite"/>
    </source>
</evidence>
<keyword evidence="2" id="KW-1133">Transmembrane helix</keyword>
<dbReference type="OrthoDB" id="3236341at2759"/>
<proteinExistence type="predicted"/>
<organism evidence="3 4">
    <name type="scientific">Mycena chlorophos</name>
    <name type="common">Agaric fungus</name>
    <name type="synonym">Agaricus chlorophos</name>
    <dbReference type="NCBI Taxonomy" id="658473"/>
    <lineage>
        <taxon>Eukaryota</taxon>
        <taxon>Fungi</taxon>
        <taxon>Dikarya</taxon>
        <taxon>Basidiomycota</taxon>
        <taxon>Agaricomycotina</taxon>
        <taxon>Agaricomycetes</taxon>
        <taxon>Agaricomycetidae</taxon>
        <taxon>Agaricales</taxon>
        <taxon>Marasmiineae</taxon>
        <taxon>Mycenaceae</taxon>
        <taxon>Mycena</taxon>
    </lineage>
</organism>
<dbReference type="EMBL" id="JACAZE010000017">
    <property type="protein sequence ID" value="KAF7296425.1"/>
    <property type="molecule type" value="Genomic_DNA"/>
</dbReference>
<comment type="caution">
    <text evidence="3">The sequence shown here is derived from an EMBL/GenBank/DDBJ whole genome shotgun (WGS) entry which is preliminary data.</text>
</comment>
<keyword evidence="4" id="KW-1185">Reference proteome</keyword>